<protein>
    <submittedName>
        <fullName evidence="2">Uncharacterized protein</fullName>
    </submittedName>
</protein>
<reference evidence="2" key="2">
    <citation type="submission" date="2018-03" db="EMBL/GenBank/DDBJ databases">
        <title>The Triticum urartu genome reveals the dynamic nature of wheat genome evolution.</title>
        <authorList>
            <person name="Ling H."/>
            <person name="Ma B."/>
            <person name="Shi X."/>
            <person name="Liu H."/>
            <person name="Dong L."/>
            <person name="Sun H."/>
            <person name="Cao Y."/>
            <person name="Gao Q."/>
            <person name="Zheng S."/>
            <person name="Li Y."/>
            <person name="Yu Y."/>
            <person name="Du H."/>
            <person name="Qi M."/>
            <person name="Li Y."/>
            <person name="Yu H."/>
            <person name="Cui Y."/>
            <person name="Wang N."/>
            <person name="Chen C."/>
            <person name="Wu H."/>
            <person name="Zhao Y."/>
            <person name="Zhang J."/>
            <person name="Li Y."/>
            <person name="Zhou W."/>
            <person name="Zhang B."/>
            <person name="Hu W."/>
            <person name="Eijk M."/>
            <person name="Tang J."/>
            <person name="Witsenboer H."/>
            <person name="Zhao S."/>
            <person name="Li Z."/>
            <person name="Zhang A."/>
            <person name="Wang D."/>
            <person name="Liang C."/>
        </authorList>
    </citation>
    <scope>NUCLEOTIDE SEQUENCE [LARGE SCALE GENOMIC DNA]</scope>
    <source>
        <strain evidence="2">cv. G1812</strain>
    </source>
</reference>
<evidence type="ECO:0000256" key="1">
    <source>
        <dbReference type="SAM" id="MobiDB-lite"/>
    </source>
</evidence>
<reference evidence="3" key="1">
    <citation type="journal article" date="2013" name="Nature">
        <title>Draft genome of the wheat A-genome progenitor Triticum urartu.</title>
        <authorList>
            <person name="Ling H.Q."/>
            <person name="Zhao S."/>
            <person name="Liu D."/>
            <person name="Wang J."/>
            <person name="Sun H."/>
            <person name="Zhang C."/>
            <person name="Fan H."/>
            <person name="Li D."/>
            <person name="Dong L."/>
            <person name="Tao Y."/>
            <person name="Gao C."/>
            <person name="Wu H."/>
            <person name="Li Y."/>
            <person name="Cui Y."/>
            <person name="Guo X."/>
            <person name="Zheng S."/>
            <person name="Wang B."/>
            <person name="Yu K."/>
            <person name="Liang Q."/>
            <person name="Yang W."/>
            <person name="Lou X."/>
            <person name="Chen J."/>
            <person name="Feng M."/>
            <person name="Jian J."/>
            <person name="Zhang X."/>
            <person name="Luo G."/>
            <person name="Jiang Y."/>
            <person name="Liu J."/>
            <person name="Wang Z."/>
            <person name="Sha Y."/>
            <person name="Zhang B."/>
            <person name="Wu H."/>
            <person name="Tang D."/>
            <person name="Shen Q."/>
            <person name="Xue P."/>
            <person name="Zou S."/>
            <person name="Wang X."/>
            <person name="Liu X."/>
            <person name="Wang F."/>
            <person name="Yang Y."/>
            <person name="An X."/>
            <person name="Dong Z."/>
            <person name="Zhang K."/>
            <person name="Zhang X."/>
            <person name="Luo M.C."/>
            <person name="Dvorak J."/>
            <person name="Tong Y."/>
            <person name="Wang J."/>
            <person name="Yang H."/>
            <person name="Li Z."/>
            <person name="Wang D."/>
            <person name="Zhang A."/>
            <person name="Wang J."/>
        </authorList>
    </citation>
    <scope>NUCLEOTIDE SEQUENCE</scope>
    <source>
        <strain evidence="3">cv. G1812</strain>
    </source>
</reference>
<dbReference type="Gramene" id="TuG1812G0500002207.01.T07">
    <property type="protein sequence ID" value="TuG1812G0500002207.01.T07"/>
    <property type="gene ID" value="TuG1812G0500002207.01"/>
</dbReference>
<dbReference type="AlphaFoldDB" id="A0A8R7UHC6"/>
<evidence type="ECO:0000313" key="3">
    <source>
        <dbReference type="Proteomes" id="UP000015106"/>
    </source>
</evidence>
<evidence type="ECO:0000313" key="2">
    <source>
        <dbReference type="EnsemblPlants" id="TuG1812G0500002207.01.T07"/>
    </source>
</evidence>
<dbReference type="Proteomes" id="UP000015106">
    <property type="component" value="Chromosome 5"/>
</dbReference>
<name>A0A8R7UHC6_TRIUA</name>
<dbReference type="EnsemblPlants" id="TuG1812G0500002207.01.T07">
    <property type="protein sequence ID" value="TuG1812G0500002207.01.T07"/>
    <property type="gene ID" value="TuG1812G0500002207.01"/>
</dbReference>
<feature type="region of interest" description="Disordered" evidence="1">
    <location>
        <begin position="55"/>
        <end position="75"/>
    </location>
</feature>
<proteinExistence type="predicted"/>
<feature type="region of interest" description="Disordered" evidence="1">
    <location>
        <begin position="1"/>
        <end position="32"/>
    </location>
</feature>
<sequence length="106" mass="11677">MREITAQAPGDRRGIDANGNPGIDQESSETAGKETLAHGLRARVVDALIRQFFSPRRRTPSGAAHGSVPPQRAAPRPRWRLCTRFDPTRLAPTNHRRRVCGGRAIC</sequence>
<accession>A0A8R7UHC6</accession>
<keyword evidence="3" id="KW-1185">Reference proteome</keyword>
<reference evidence="2" key="3">
    <citation type="submission" date="2022-06" db="UniProtKB">
        <authorList>
            <consortium name="EnsemblPlants"/>
        </authorList>
    </citation>
    <scope>IDENTIFICATION</scope>
</reference>
<organism evidence="2 3">
    <name type="scientific">Triticum urartu</name>
    <name type="common">Red wild einkorn</name>
    <name type="synonym">Crithodium urartu</name>
    <dbReference type="NCBI Taxonomy" id="4572"/>
    <lineage>
        <taxon>Eukaryota</taxon>
        <taxon>Viridiplantae</taxon>
        <taxon>Streptophyta</taxon>
        <taxon>Embryophyta</taxon>
        <taxon>Tracheophyta</taxon>
        <taxon>Spermatophyta</taxon>
        <taxon>Magnoliopsida</taxon>
        <taxon>Liliopsida</taxon>
        <taxon>Poales</taxon>
        <taxon>Poaceae</taxon>
        <taxon>BOP clade</taxon>
        <taxon>Pooideae</taxon>
        <taxon>Triticodae</taxon>
        <taxon>Triticeae</taxon>
        <taxon>Triticinae</taxon>
        <taxon>Triticum</taxon>
    </lineage>
</organism>
<gene>
    <name evidence="2" type="primary">LOC125509145</name>
</gene>